<gene>
    <name evidence="1" type="ORF">JYA63_07600</name>
</gene>
<proteinExistence type="predicted"/>
<name>A0ABS2ZRV8_9BACL</name>
<protein>
    <submittedName>
        <fullName evidence="1">Uncharacterized protein</fullName>
    </submittedName>
</protein>
<evidence type="ECO:0000313" key="1">
    <source>
        <dbReference type="EMBL" id="MBN3554121.1"/>
    </source>
</evidence>
<comment type="caution">
    <text evidence="1">The sequence shown here is derived from an EMBL/GenBank/DDBJ whole genome shotgun (WGS) entry which is preliminary data.</text>
</comment>
<keyword evidence="2" id="KW-1185">Reference proteome</keyword>
<reference evidence="1 2" key="1">
    <citation type="submission" date="2021-01" db="EMBL/GenBank/DDBJ databases">
        <title>Genome Sequencing of Type Strains.</title>
        <authorList>
            <person name="Lemaire J.F."/>
            <person name="Inderbitzin P."/>
            <person name="Collins S.B."/>
            <person name="Wespe N."/>
            <person name="Knight-Connoni V."/>
        </authorList>
    </citation>
    <scope>NUCLEOTIDE SEQUENCE [LARGE SCALE GENOMIC DNA]</scope>
    <source>
        <strain evidence="1 2">DSM 23009</strain>
    </source>
</reference>
<organism evidence="1 2">
    <name type="scientific">Fictibacillus nanhaiensis</name>
    <dbReference type="NCBI Taxonomy" id="742169"/>
    <lineage>
        <taxon>Bacteria</taxon>
        <taxon>Bacillati</taxon>
        <taxon>Bacillota</taxon>
        <taxon>Bacilli</taxon>
        <taxon>Bacillales</taxon>
        <taxon>Fictibacillaceae</taxon>
        <taxon>Fictibacillus</taxon>
    </lineage>
</organism>
<evidence type="ECO:0000313" key="2">
    <source>
        <dbReference type="Proteomes" id="UP001296923"/>
    </source>
</evidence>
<dbReference type="RefSeq" id="WP_205725172.1">
    <property type="nucleotide sequence ID" value="NZ_JAFHKR010000038.1"/>
</dbReference>
<dbReference type="Proteomes" id="UP001296923">
    <property type="component" value="Unassembled WGS sequence"/>
</dbReference>
<sequence length="56" mass="6177">MCPLFILSSGKCTVTVSGEKGWFTGGNDHFTGENRHFTGERVTNKKTRTVKPLSMS</sequence>
<dbReference type="EMBL" id="JAFHKR010000038">
    <property type="protein sequence ID" value="MBN3554121.1"/>
    <property type="molecule type" value="Genomic_DNA"/>
</dbReference>
<accession>A0ABS2ZRV8</accession>